<dbReference type="Gene3D" id="3.90.1310.10">
    <property type="entry name" value="Penicillin-binding protein 2a (Domain 2)"/>
    <property type="match status" value="1"/>
</dbReference>
<dbReference type="Pfam" id="PF00905">
    <property type="entry name" value="Transpeptidase"/>
    <property type="match status" value="1"/>
</dbReference>
<dbReference type="GO" id="GO:0008658">
    <property type="term" value="F:penicillin binding"/>
    <property type="evidence" value="ECO:0007669"/>
    <property type="project" value="InterPro"/>
</dbReference>
<sequence length="571" mass="61675">MRLFRLHFAFSLLALWAVVLVGRLFSLQVHDYGTFAAFARGQQQVVEDLDPERGRVLGSSRGGETVPLATNRDWKKLSAIPKDIQDVEGTSTFLRDLLGLDVAAFTDLQTRLGREDDPYEPIADRLTDEQVARIREAATPGLFLSDARGRFYPLGVRLAHVLGFVGHTDDGEERGVYGIEAKLESALRGVSGELRGERDGRGTILEAFSQEAHPPQPGADVFLTIDVNIQYQAERALREIVDQFDAAGGTVVVMEPRTGFIRALANEPTFDPNEYGKVEDLGAFMNPAISAAYEPGSVFKAVTMAAALDSGAVTPETTYENTGSVRIGGYTVTNTLQQYNGERTMVDVLRYSLNTGAVFAAEQAGQGAFRAYVNAFGFGTATGIMLPNEAGGSLTNLETGRPINYATAAFGQGIAVTPLQLVSALGAIANGGTLMKPVLVEAIEYPNGAGEEFRSEPVRRVIQQRTATRLAAMMTRVVEDGSGIRAKIPGYTVAGKTGTAEIPNVGTPGYGQDTIHTFVGFFPAFDARYVILTKVDRPKARYAESTAVPLFRRLAEYLITYAAIPPDQPVE</sequence>
<dbReference type="SUPFAM" id="SSF56601">
    <property type="entry name" value="beta-lactamase/transpeptidase-like"/>
    <property type="match status" value="1"/>
</dbReference>
<proteinExistence type="predicted"/>
<dbReference type="InterPro" id="IPR050515">
    <property type="entry name" value="Beta-lactam/transpept"/>
</dbReference>
<comment type="subcellular location">
    <subcellularLocation>
        <location evidence="1">Membrane</location>
    </subcellularLocation>
</comment>
<feature type="domain" description="Penicillin-binding protein transpeptidase" evidence="3">
    <location>
        <begin position="249"/>
        <end position="555"/>
    </location>
</feature>
<dbReference type="Pfam" id="PF03717">
    <property type="entry name" value="PBP_dimer"/>
    <property type="match status" value="1"/>
</dbReference>
<dbReference type="GO" id="GO:0005886">
    <property type="term" value="C:plasma membrane"/>
    <property type="evidence" value="ECO:0007669"/>
    <property type="project" value="TreeGrafter"/>
</dbReference>
<evidence type="ECO:0000259" key="3">
    <source>
        <dbReference type="Pfam" id="PF00905"/>
    </source>
</evidence>
<dbReference type="STRING" id="1802363.A2682_02865"/>
<dbReference type="PANTHER" id="PTHR30627">
    <property type="entry name" value="PEPTIDOGLYCAN D,D-TRANSPEPTIDASE"/>
    <property type="match status" value="1"/>
</dbReference>
<organism evidence="5 6">
    <name type="scientific">Terrybacteria sp. (strain RIFCSPHIGHO2_01_FULL_58_15)</name>
    <dbReference type="NCBI Taxonomy" id="1802363"/>
    <lineage>
        <taxon>Bacteria</taxon>
        <taxon>Candidatus Terryibacteriota</taxon>
    </lineage>
</organism>
<dbReference type="EMBL" id="MHST01000021">
    <property type="protein sequence ID" value="OHA48354.1"/>
    <property type="molecule type" value="Genomic_DNA"/>
</dbReference>
<gene>
    <name evidence="5" type="ORF">A2682_02865</name>
</gene>
<evidence type="ECO:0008006" key="7">
    <source>
        <dbReference type="Google" id="ProtNLM"/>
    </source>
</evidence>
<dbReference type="AlphaFoldDB" id="A0A1G2PJ44"/>
<evidence type="ECO:0000259" key="4">
    <source>
        <dbReference type="Pfam" id="PF03717"/>
    </source>
</evidence>
<dbReference type="Proteomes" id="UP000178690">
    <property type="component" value="Unassembled WGS sequence"/>
</dbReference>
<dbReference type="GO" id="GO:0071555">
    <property type="term" value="P:cell wall organization"/>
    <property type="evidence" value="ECO:0007669"/>
    <property type="project" value="TreeGrafter"/>
</dbReference>
<accession>A0A1G2PJ44</accession>
<dbReference type="Gene3D" id="3.40.710.10">
    <property type="entry name" value="DD-peptidase/beta-lactamase superfamily"/>
    <property type="match status" value="1"/>
</dbReference>
<dbReference type="PANTHER" id="PTHR30627:SF1">
    <property type="entry name" value="PEPTIDOGLYCAN D,D-TRANSPEPTIDASE FTSI"/>
    <property type="match status" value="1"/>
</dbReference>
<dbReference type="InterPro" id="IPR005311">
    <property type="entry name" value="PBP_dimer"/>
</dbReference>
<dbReference type="Gene3D" id="3.30.450.330">
    <property type="match status" value="1"/>
</dbReference>
<evidence type="ECO:0000313" key="5">
    <source>
        <dbReference type="EMBL" id="OHA48354.1"/>
    </source>
</evidence>
<dbReference type="InterPro" id="IPR001460">
    <property type="entry name" value="PCN-bd_Tpept"/>
</dbReference>
<reference evidence="5 6" key="1">
    <citation type="journal article" date="2016" name="Nat. Commun.">
        <title>Thousands of microbial genomes shed light on interconnected biogeochemical processes in an aquifer system.</title>
        <authorList>
            <person name="Anantharaman K."/>
            <person name="Brown C.T."/>
            <person name="Hug L.A."/>
            <person name="Sharon I."/>
            <person name="Castelle C.J."/>
            <person name="Probst A.J."/>
            <person name="Thomas B.C."/>
            <person name="Singh A."/>
            <person name="Wilkins M.J."/>
            <person name="Karaoz U."/>
            <person name="Brodie E.L."/>
            <person name="Williams K.H."/>
            <person name="Hubbard S.S."/>
            <person name="Banfield J.F."/>
        </authorList>
    </citation>
    <scope>NUCLEOTIDE SEQUENCE [LARGE SCALE GENOMIC DNA]</scope>
    <source>
        <strain evidence="6">RIFCSPHIGHO2_01_FULL_58_15</strain>
    </source>
</reference>
<evidence type="ECO:0000256" key="1">
    <source>
        <dbReference type="ARBA" id="ARBA00004370"/>
    </source>
</evidence>
<dbReference type="InterPro" id="IPR012338">
    <property type="entry name" value="Beta-lactam/transpept-like"/>
</dbReference>
<evidence type="ECO:0000256" key="2">
    <source>
        <dbReference type="ARBA" id="ARBA00023136"/>
    </source>
</evidence>
<feature type="domain" description="Penicillin-binding protein dimerisation" evidence="4">
    <location>
        <begin position="50"/>
        <end position="206"/>
    </location>
</feature>
<dbReference type="SUPFAM" id="SSF56519">
    <property type="entry name" value="Penicillin binding protein dimerisation domain"/>
    <property type="match status" value="1"/>
</dbReference>
<protein>
    <recommendedName>
        <fullName evidence="7">Penicillin-binding protein transpeptidase domain-containing protein</fullName>
    </recommendedName>
</protein>
<keyword evidence="2" id="KW-0472">Membrane</keyword>
<comment type="caution">
    <text evidence="5">The sequence shown here is derived from an EMBL/GenBank/DDBJ whole genome shotgun (WGS) entry which is preliminary data.</text>
</comment>
<dbReference type="InterPro" id="IPR036138">
    <property type="entry name" value="PBP_dimer_sf"/>
</dbReference>
<evidence type="ECO:0000313" key="6">
    <source>
        <dbReference type="Proteomes" id="UP000178690"/>
    </source>
</evidence>
<name>A0A1G2PJ44_TERXR</name>